<proteinExistence type="predicted"/>
<dbReference type="Proteomes" id="UP000009286">
    <property type="component" value="Chromosome"/>
</dbReference>
<evidence type="ECO:0000259" key="2">
    <source>
        <dbReference type="Pfam" id="PF00892"/>
    </source>
</evidence>
<keyword evidence="4" id="KW-1185">Reference proteome</keyword>
<dbReference type="HOGENOM" id="CLU_917683_0_0_5"/>
<gene>
    <name evidence="3" type="ordered locus">MICA_1130</name>
</gene>
<evidence type="ECO:0000313" key="4">
    <source>
        <dbReference type="Proteomes" id="UP000009286"/>
    </source>
</evidence>
<feature type="transmembrane region" description="Helical" evidence="1">
    <location>
        <begin position="120"/>
        <end position="138"/>
    </location>
</feature>
<reference evidence="3 4" key="1">
    <citation type="journal article" date="2011" name="BMC Genomics">
        <title>Genomic insights into an obligate epibiotic bacterial predator: Micavibrio aeruginosavorus ARL-13.</title>
        <authorList>
            <person name="Wang Z."/>
            <person name="Kadouri D."/>
            <person name="Wu M."/>
        </authorList>
    </citation>
    <scope>NUCLEOTIDE SEQUENCE [LARGE SCALE GENOMIC DNA]</scope>
    <source>
        <strain evidence="3 4">ARL-13</strain>
    </source>
</reference>
<feature type="transmembrane region" description="Helical" evidence="1">
    <location>
        <begin position="249"/>
        <end position="268"/>
    </location>
</feature>
<keyword evidence="1" id="KW-0472">Membrane</keyword>
<dbReference type="GO" id="GO:0016020">
    <property type="term" value="C:membrane"/>
    <property type="evidence" value="ECO:0007669"/>
    <property type="project" value="InterPro"/>
</dbReference>
<name>G2KPF8_MICAA</name>
<feature type="transmembrane region" description="Helical" evidence="1">
    <location>
        <begin position="33"/>
        <end position="55"/>
    </location>
</feature>
<dbReference type="Pfam" id="PF00892">
    <property type="entry name" value="EamA"/>
    <property type="match status" value="1"/>
</dbReference>
<dbReference type="AlphaFoldDB" id="G2KPF8"/>
<sequence>MSWVLFAFLPPFLWTMNNVIDQMLARDLFHRSAFSFLIISGALTLPTAIVMAVAYPQVFDIPWETVMLLFVGGLFGFAGAWPYVMAIQNDDAASAVPILQTVPVFVYLMGFFLLGETLNAVKLAGGGLVVAGAMVFAWNPDTRKLHARTLILMLISALIWAAYGVWIRYWTQDLHWMVVMFWIYVAWVIFGAVGLASVREIRNDARLILKSGKFLSVLLPLLMLQQVMLCLADLATAKAMSIAPTAVQVSLFNGLQPVIIMILCGIFYRFRPDVFEPIRMGSRLYYRLVCVAVMFVGMVLLLT</sequence>
<dbReference type="eggNOG" id="COG2510">
    <property type="taxonomic scope" value="Bacteria"/>
</dbReference>
<feature type="transmembrane region" description="Helical" evidence="1">
    <location>
        <begin position="217"/>
        <end position="237"/>
    </location>
</feature>
<feature type="transmembrane region" description="Helical" evidence="1">
    <location>
        <begin position="176"/>
        <end position="196"/>
    </location>
</feature>
<dbReference type="Gene3D" id="1.10.3730.20">
    <property type="match status" value="1"/>
</dbReference>
<accession>G2KPF8</accession>
<feature type="transmembrane region" description="Helical" evidence="1">
    <location>
        <begin position="150"/>
        <end position="170"/>
    </location>
</feature>
<feature type="transmembrane region" description="Helical" evidence="1">
    <location>
        <begin position="61"/>
        <end position="84"/>
    </location>
</feature>
<dbReference type="RefSeq" id="WP_014102681.1">
    <property type="nucleotide sequence ID" value="NC_016026.1"/>
</dbReference>
<dbReference type="EMBL" id="CP002382">
    <property type="protein sequence ID" value="AEP09458.1"/>
    <property type="molecule type" value="Genomic_DNA"/>
</dbReference>
<dbReference type="InterPro" id="IPR037185">
    <property type="entry name" value="EmrE-like"/>
</dbReference>
<dbReference type="KEGG" id="mai:MICA_1130"/>
<dbReference type="InterPro" id="IPR000620">
    <property type="entry name" value="EamA_dom"/>
</dbReference>
<dbReference type="SUPFAM" id="SSF103481">
    <property type="entry name" value="Multidrug resistance efflux transporter EmrE"/>
    <property type="match status" value="1"/>
</dbReference>
<dbReference type="PANTHER" id="PTHR22911:SF137">
    <property type="entry name" value="SOLUTE CARRIER FAMILY 35 MEMBER G2-RELATED"/>
    <property type="match status" value="1"/>
</dbReference>
<feature type="transmembrane region" description="Helical" evidence="1">
    <location>
        <begin position="284"/>
        <end position="302"/>
    </location>
</feature>
<keyword evidence="1" id="KW-0812">Transmembrane</keyword>
<evidence type="ECO:0000256" key="1">
    <source>
        <dbReference type="SAM" id="Phobius"/>
    </source>
</evidence>
<dbReference type="OrthoDB" id="8264439at2"/>
<organism evidence="3 4">
    <name type="scientific">Micavibrio aeruginosavorus (strain ARL-13)</name>
    <dbReference type="NCBI Taxonomy" id="856793"/>
    <lineage>
        <taxon>Bacteria</taxon>
        <taxon>Pseudomonadati</taxon>
        <taxon>Bdellovibrionota</taxon>
        <taxon>Bdellovibrionia</taxon>
        <taxon>Bdellovibrionales</taxon>
        <taxon>Pseudobdellovibrionaceae</taxon>
        <taxon>Micavibrio</taxon>
    </lineage>
</organism>
<feature type="domain" description="EamA" evidence="2">
    <location>
        <begin position="2"/>
        <end position="136"/>
    </location>
</feature>
<evidence type="ECO:0000313" key="3">
    <source>
        <dbReference type="EMBL" id="AEP09458.1"/>
    </source>
</evidence>
<keyword evidence="1" id="KW-1133">Transmembrane helix</keyword>
<dbReference type="PANTHER" id="PTHR22911">
    <property type="entry name" value="ACYL-MALONYL CONDENSING ENZYME-RELATED"/>
    <property type="match status" value="1"/>
</dbReference>
<protein>
    <recommendedName>
        <fullName evidence="2">EamA domain-containing protein</fullName>
    </recommendedName>
</protein>
<feature type="transmembrane region" description="Helical" evidence="1">
    <location>
        <begin position="96"/>
        <end position="114"/>
    </location>
</feature>